<organism evidence="5 6">
    <name type="scientific">Tothia fuscella</name>
    <dbReference type="NCBI Taxonomy" id="1048955"/>
    <lineage>
        <taxon>Eukaryota</taxon>
        <taxon>Fungi</taxon>
        <taxon>Dikarya</taxon>
        <taxon>Ascomycota</taxon>
        <taxon>Pezizomycotina</taxon>
        <taxon>Dothideomycetes</taxon>
        <taxon>Pleosporomycetidae</taxon>
        <taxon>Venturiales</taxon>
        <taxon>Cylindrosympodiaceae</taxon>
        <taxon>Tothia</taxon>
    </lineage>
</organism>
<feature type="compositionally biased region" description="Polar residues" evidence="4">
    <location>
        <begin position="289"/>
        <end position="301"/>
    </location>
</feature>
<dbReference type="PROSITE" id="PS50005">
    <property type="entry name" value="TPR"/>
    <property type="match status" value="1"/>
</dbReference>
<comment type="caution">
    <text evidence="5">The sequence shown here is derived from an EMBL/GenBank/DDBJ whole genome shotgun (WGS) entry which is preliminary data.</text>
</comment>
<dbReference type="SMART" id="SM00028">
    <property type="entry name" value="TPR"/>
    <property type="match status" value="3"/>
</dbReference>
<name>A0A9P4NED8_9PEZI</name>
<accession>A0A9P4NED8</accession>
<keyword evidence="2 3" id="KW-0802">TPR repeat</keyword>
<evidence type="ECO:0000256" key="3">
    <source>
        <dbReference type="PROSITE-ProRule" id="PRU00339"/>
    </source>
</evidence>
<dbReference type="SUPFAM" id="SSF48452">
    <property type="entry name" value="TPR-like"/>
    <property type="match status" value="1"/>
</dbReference>
<evidence type="ECO:0000256" key="4">
    <source>
        <dbReference type="SAM" id="MobiDB-lite"/>
    </source>
</evidence>
<feature type="region of interest" description="Disordered" evidence="4">
    <location>
        <begin position="287"/>
        <end position="307"/>
    </location>
</feature>
<sequence>MTDLIVRFLRSSLPEELAVSISPLLAKLENADFQSLLGEPLVRKLVDIQDEELFKNATLEKEHGWRDFIPKRAELLLSSKPNAVQKYTLLLAGFAALGAFLQSNVTGPPLSFDSAKILFPSQVASDRKALSAIRSDLIQSLGVDGEAAYKLTPNIELLCFADAIIEQYLTANKSPEAVLGRLRIKFIHQRLLSTAAPTLQKSIYDDLETLATVILDGEPSQQNQERRVSFMIERASIHTHHGFDKLARVDLEQATKERSFQFALTGLLGKRTKYQQKDVSQLVVLARSAETTEPSPKNEGTQPKPLDLEDDTLLESISFAQKQKTSVDPQDNIPPELSSLDPEKQPILHPLDSIILLSLASSITNTQPAHGLTREETLPYATRVLDGGSSNWQIYTQALLLRSRIEGYKSRTVERGLLQLQALVDQVIADTTSPQGITADTAPAATTFLPRAKEEDTAPASQRLQYIYQLCSPTRWELEAELAARWVSLGGLRSALEIYERLEMWPEAALCWAATDRDDKARKIIRKQLFHSTDGDDSAIDDDTELWNGVPREHPPADAPRLYCILADIDKDPSLYEKAWEVSKGRYARAQRELAKHYYGEKDYAKASLAFSKSLKVKQLDHSTWFALGCALLALGQFKRAVESFSRAVQLDDSDAEAWSNLAAALLNLEPDDQLQVAPAIDSAKSADEEEGDEEFTPTSQSDPQRHKKDALKAFKQASKLKHNNHRIWENLLTVASSVSPPSYMDILTSQRRLIELRGPVDGEKCIDMPILSALVEHVFSTTESPSDLTKPGLPRLLVQLFDKQIAPLITSSAPLWNLVAKMALLRNKPSTALEAHEKAWRAVTTQPGWEHGTEDKWDGVVDATVDLVGAYESLGPRERTEGLGAGGGEFVMKDWRFKGRSAIRGIKGRGKESWEGTKGWGRLEEALEGLKI</sequence>
<dbReference type="EMBL" id="MU007140">
    <property type="protein sequence ID" value="KAF2417429.1"/>
    <property type="molecule type" value="Genomic_DNA"/>
</dbReference>
<proteinExistence type="predicted"/>
<dbReference type="OrthoDB" id="1936594at2759"/>
<evidence type="ECO:0000313" key="5">
    <source>
        <dbReference type="EMBL" id="KAF2417429.1"/>
    </source>
</evidence>
<evidence type="ECO:0000256" key="1">
    <source>
        <dbReference type="ARBA" id="ARBA00022737"/>
    </source>
</evidence>
<evidence type="ECO:0000313" key="6">
    <source>
        <dbReference type="Proteomes" id="UP000800235"/>
    </source>
</evidence>
<keyword evidence="1" id="KW-0677">Repeat</keyword>
<dbReference type="AlphaFoldDB" id="A0A9P4NED8"/>
<dbReference type="InterPro" id="IPR011990">
    <property type="entry name" value="TPR-like_helical_dom_sf"/>
</dbReference>
<dbReference type="InterPro" id="IPR044244">
    <property type="entry name" value="TTC27/Emw1"/>
</dbReference>
<dbReference type="Gene3D" id="1.25.40.10">
    <property type="entry name" value="Tetratricopeptide repeat domain"/>
    <property type="match status" value="1"/>
</dbReference>
<dbReference type="InterPro" id="IPR019734">
    <property type="entry name" value="TPR_rpt"/>
</dbReference>
<evidence type="ECO:0000256" key="2">
    <source>
        <dbReference type="ARBA" id="ARBA00022803"/>
    </source>
</evidence>
<feature type="region of interest" description="Disordered" evidence="4">
    <location>
        <begin position="683"/>
        <end position="709"/>
    </location>
</feature>
<dbReference type="Pfam" id="PF13414">
    <property type="entry name" value="TPR_11"/>
    <property type="match status" value="1"/>
</dbReference>
<dbReference type="PANTHER" id="PTHR16193:SF0">
    <property type="entry name" value="TETRATRICOPEPTIDE REPEAT PROTEIN 27"/>
    <property type="match status" value="1"/>
</dbReference>
<keyword evidence="6" id="KW-1185">Reference proteome</keyword>
<reference evidence="5" key="1">
    <citation type="journal article" date="2020" name="Stud. Mycol.">
        <title>101 Dothideomycetes genomes: a test case for predicting lifestyles and emergence of pathogens.</title>
        <authorList>
            <person name="Haridas S."/>
            <person name="Albert R."/>
            <person name="Binder M."/>
            <person name="Bloem J."/>
            <person name="Labutti K."/>
            <person name="Salamov A."/>
            <person name="Andreopoulos B."/>
            <person name="Baker S."/>
            <person name="Barry K."/>
            <person name="Bills G."/>
            <person name="Bluhm B."/>
            <person name="Cannon C."/>
            <person name="Castanera R."/>
            <person name="Culley D."/>
            <person name="Daum C."/>
            <person name="Ezra D."/>
            <person name="Gonzalez J."/>
            <person name="Henrissat B."/>
            <person name="Kuo A."/>
            <person name="Liang C."/>
            <person name="Lipzen A."/>
            <person name="Lutzoni F."/>
            <person name="Magnuson J."/>
            <person name="Mondo S."/>
            <person name="Nolan M."/>
            <person name="Ohm R."/>
            <person name="Pangilinan J."/>
            <person name="Park H.-J."/>
            <person name="Ramirez L."/>
            <person name="Alfaro M."/>
            <person name="Sun H."/>
            <person name="Tritt A."/>
            <person name="Yoshinaga Y."/>
            <person name="Zwiers L.-H."/>
            <person name="Turgeon B."/>
            <person name="Goodwin S."/>
            <person name="Spatafora J."/>
            <person name="Crous P."/>
            <person name="Grigoriev I."/>
        </authorList>
    </citation>
    <scope>NUCLEOTIDE SEQUENCE</scope>
    <source>
        <strain evidence="5">CBS 130266</strain>
    </source>
</reference>
<feature type="repeat" description="TPR" evidence="3">
    <location>
        <begin position="622"/>
        <end position="655"/>
    </location>
</feature>
<gene>
    <name evidence="5" type="ORF">EJ08DRAFT_643536</name>
</gene>
<dbReference type="PANTHER" id="PTHR16193">
    <property type="entry name" value="TETRATRICOPEPTIDE REPEAT PROTEIN 27"/>
    <property type="match status" value="1"/>
</dbReference>
<dbReference type="Proteomes" id="UP000800235">
    <property type="component" value="Unassembled WGS sequence"/>
</dbReference>
<protein>
    <submittedName>
        <fullName evidence="5">TPR-like protein</fullName>
    </submittedName>
</protein>